<dbReference type="EMBL" id="CP045490">
    <property type="protein sequence ID" value="QFU84868.1"/>
    <property type="molecule type" value="Genomic_DNA"/>
</dbReference>
<feature type="compositionally biased region" description="Polar residues" evidence="1">
    <location>
        <begin position="132"/>
        <end position="148"/>
    </location>
</feature>
<geneLocation type="plasmid" evidence="2 3">
    <name>unnamed2</name>
</geneLocation>
<dbReference type="OrthoDB" id="202990at2157"/>
<feature type="compositionally biased region" description="Acidic residues" evidence="1">
    <location>
        <begin position="40"/>
        <end position="90"/>
    </location>
</feature>
<evidence type="ECO:0000313" key="3">
    <source>
        <dbReference type="Proteomes" id="UP000326170"/>
    </source>
</evidence>
<reference evidence="2 3" key="1">
    <citation type="journal article" date="2007" name="Int. J. Syst. Evol. Microbiol.">
        <title>Natronorubrum sulfidifaciens sp. nov., an extremely haloalkaliphilic archaeon isolated from Aiding salt lake in Xin-Jiang, China.</title>
        <authorList>
            <person name="Cui H.L."/>
            <person name="Tohty D."/>
            <person name="Liu H.C."/>
            <person name="Liu S.J."/>
            <person name="Oren A."/>
            <person name="Zhou P.J."/>
        </authorList>
    </citation>
    <scope>NUCLEOTIDE SEQUENCE [LARGE SCALE GENOMIC DNA]</scope>
    <source>
        <strain evidence="2 3">7-3</strain>
        <plasmid evidence="2">unnamed2</plasmid>
    </source>
</reference>
<protein>
    <submittedName>
        <fullName evidence="2">Uncharacterized protein</fullName>
    </submittedName>
</protein>
<name>A0A5P9P9R9_9EURY</name>
<keyword evidence="2" id="KW-0614">Plasmid</keyword>
<proteinExistence type="predicted"/>
<dbReference type="PROSITE" id="PS51257">
    <property type="entry name" value="PROKAR_LIPOPROTEIN"/>
    <property type="match status" value="1"/>
</dbReference>
<evidence type="ECO:0000313" key="2">
    <source>
        <dbReference type="EMBL" id="QFU84868.1"/>
    </source>
</evidence>
<evidence type="ECO:0000256" key="1">
    <source>
        <dbReference type="SAM" id="MobiDB-lite"/>
    </source>
</evidence>
<gene>
    <name evidence="2" type="ORF">GCU68_20135</name>
</gene>
<accession>A0A5P9P9R9</accession>
<keyword evidence="3" id="KW-1185">Reference proteome</keyword>
<dbReference type="AlphaFoldDB" id="A0A5P9P9R9"/>
<feature type="region of interest" description="Disordered" evidence="1">
    <location>
        <begin position="23"/>
        <end position="158"/>
    </location>
</feature>
<dbReference type="Proteomes" id="UP000326170">
    <property type="component" value="Plasmid unnamed2"/>
</dbReference>
<sequence length="297" mass="31819">MRRRAILEGAGAAFAVTLAGCGDRIGTRDDESEASQQDNGTDENNENDTGTDSEPDSVTSDSDDFDSSNESDEPGNESDEPGNESDEPDELATLLIDDFENYDSGGQLGPWTRDGSGNASVSSSAALHEDSSQGIRQSGSSNIRSFPNQGLPGERLSNYPEDGRVVSVLMRPASDTSQPWIIFGMEDDVWSTKTPGWRLIVDPKGGIRIARETGSGTEVLDKNSRLPNLVGKTVDCQFVADSSNGVAFRIQDLDGTVLGTVSTSVTDGIENEMSIGFRSTQGVDWDWLRFVDGESDS</sequence>
<dbReference type="KEGG" id="nas:GCU68_20135"/>
<organism evidence="2 3">
    <name type="scientific">Natronorubrum aibiense</name>
    <dbReference type="NCBI Taxonomy" id="348826"/>
    <lineage>
        <taxon>Archaea</taxon>
        <taxon>Methanobacteriati</taxon>
        <taxon>Methanobacteriota</taxon>
        <taxon>Stenosarchaea group</taxon>
        <taxon>Halobacteria</taxon>
        <taxon>Halobacteriales</taxon>
        <taxon>Natrialbaceae</taxon>
        <taxon>Natronorubrum</taxon>
    </lineage>
</organism>